<dbReference type="InterPro" id="IPR050482">
    <property type="entry name" value="Sensor_HK_TwoCompSys"/>
</dbReference>
<dbReference type="CDD" id="cd16917">
    <property type="entry name" value="HATPase_UhpB-NarQ-NarX-like"/>
    <property type="match status" value="1"/>
</dbReference>
<dbReference type="RefSeq" id="WP_345610862.1">
    <property type="nucleotide sequence ID" value="NZ_BAABJO010000035.1"/>
</dbReference>
<evidence type="ECO:0000256" key="1">
    <source>
        <dbReference type="ARBA" id="ARBA00022679"/>
    </source>
</evidence>
<keyword evidence="4" id="KW-0472">Membrane</keyword>
<evidence type="ECO:0000256" key="2">
    <source>
        <dbReference type="ARBA" id="ARBA00022777"/>
    </source>
</evidence>
<organism evidence="6 7">
    <name type="scientific">Pseudonocardia adelaidensis</name>
    <dbReference type="NCBI Taxonomy" id="648754"/>
    <lineage>
        <taxon>Bacteria</taxon>
        <taxon>Bacillati</taxon>
        <taxon>Actinomycetota</taxon>
        <taxon>Actinomycetes</taxon>
        <taxon>Pseudonocardiales</taxon>
        <taxon>Pseudonocardiaceae</taxon>
        <taxon>Pseudonocardia</taxon>
    </lineage>
</organism>
<name>A0ABP9NYB0_9PSEU</name>
<dbReference type="InterPro" id="IPR011712">
    <property type="entry name" value="Sig_transdc_His_kin_sub3_dim/P"/>
</dbReference>
<keyword evidence="3" id="KW-0902">Two-component regulatory system</keyword>
<keyword evidence="7" id="KW-1185">Reference proteome</keyword>
<dbReference type="EMBL" id="BAABJO010000035">
    <property type="protein sequence ID" value="GAA5136618.1"/>
    <property type="molecule type" value="Genomic_DNA"/>
</dbReference>
<evidence type="ECO:0000313" key="7">
    <source>
        <dbReference type="Proteomes" id="UP001500804"/>
    </source>
</evidence>
<sequence length="388" mass="39974">MPSDPPPAADPRLGRARAAVLGSLVVAVASTVIWPGIGVVRFEARPLWQALGSAGILAVAVTQAAALYAAATPGLAERTRRRYVVAFLVAALVSVPLAAPVGTQDAEGWDTWAWLGASVVASVPLLVRTALAAGISVLATAVSAVTGAATGGSPGVFAVITAGIGVSLLAIHGLPVVLWHLVLEARDGREARARLAITEERLRFARDVHDLLGHHLSVIALKAELAQRLAAVDPERAGREAGEVREFAAAALAEMRQVVHGYRAVDLGAQLQAVARVLGSSGVRCTVTGDPGPLPDAVATGLAAAVREAGTNVLRHSRARWCTIDLVRDADDVRLTVANDGAGDARPDAHSSGLQGLSDRLARSGGRLRTEVSDGVFTLDAVLPVPTP</sequence>
<dbReference type="InterPro" id="IPR036890">
    <property type="entry name" value="HATPase_C_sf"/>
</dbReference>
<protein>
    <recommendedName>
        <fullName evidence="5">Signal transduction histidine kinase subgroup 3 dimerisation and phosphoacceptor domain-containing protein</fullName>
    </recommendedName>
</protein>
<keyword evidence="1" id="KW-0808">Transferase</keyword>
<dbReference type="Proteomes" id="UP001500804">
    <property type="component" value="Unassembled WGS sequence"/>
</dbReference>
<feature type="transmembrane region" description="Helical" evidence="4">
    <location>
        <begin position="156"/>
        <end position="182"/>
    </location>
</feature>
<evidence type="ECO:0000256" key="4">
    <source>
        <dbReference type="SAM" id="Phobius"/>
    </source>
</evidence>
<evidence type="ECO:0000259" key="5">
    <source>
        <dbReference type="Pfam" id="PF07730"/>
    </source>
</evidence>
<keyword evidence="4" id="KW-0812">Transmembrane</keyword>
<dbReference type="SUPFAM" id="SSF55874">
    <property type="entry name" value="ATPase domain of HSP90 chaperone/DNA topoisomerase II/histidine kinase"/>
    <property type="match status" value="1"/>
</dbReference>
<keyword evidence="2" id="KW-0418">Kinase</keyword>
<dbReference type="PANTHER" id="PTHR24421">
    <property type="entry name" value="NITRATE/NITRITE SENSOR PROTEIN NARX-RELATED"/>
    <property type="match status" value="1"/>
</dbReference>
<gene>
    <name evidence="6" type="ORF">GCM10023320_67960</name>
</gene>
<evidence type="ECO:0000256" key="3">
    <source>
        <dbReference type="ARBA" id="ARBA00023012"/>
    </source>
</evidence>
<feature type="transmembrane region" description="Helical" evidence="4">
    <location>
        <begin position="20"/>
        <end position="42"/>
    </location>
</feature>
<dbReference type="Gene3D" id="1.20.5.1930">
    <property type="match status" value="1"/>
</dbReference>
<comment type="caution">
    <text evidence="6">The sequence shown here is derived from an EMBL/GenBank/DDBJ whole genome shotgun (WGS) entry which is preliminary data.</text>
</comment>
<dbReference type="Pfam" id="PF07730">
    <property type="entry name" value="HisKA_3"/>
    <property type="match status" value="1"/>
</dbReference>
<evidence type="ECO:0000313" key="6">
    <source>
        <dbReference type="EMBL" id="GAA5136618.1"/>
    </source>
</evidence>
<accession>A0ABP9NYB0</accession>
<reference evidence="7" key="1">
    <citation type="journal article" date="2019" name="Int. J. Syst. Evol. Microbiol.">
        <title>The Global Catalogue of Microorganisms (GCM) 10K type strain sequencing project: providing services to taxonomists for standard genome sequencing and annotation.</title>
        <authorList>
            <consortium name="The Broad Institute Genomics Platform"/>
            <consortium name="The Broad Institute Genome Sequencing Center for Infectious Disease"/>
            <person name="Wu L."/>
            <person name="Ma J."/>
        </authorList>
    </citation>
    <scope>NUCLEOTIDE SEQUENCE [LARGE SCALE GENOMIC DNA]</scope>
    <source>
        <strain evidence="7">JCM 18302</strain>
    </source>
</reference>
<feature type="transmembrane region" description="Helical" evidence="4">
    <location>
        <begin position="83"/>
        <end position="99"/>
    </location>
</feature>
<keyword evidence="4" id="KW-1133">Transmembrane helix</keyword>
<dbReference type="Gene3D" id="3.30.565.10">
    <property type="entry name" value="Histidine kinase-like ATPase, C-terminal domain"/>
    <property type="match status" value="1"/>
</dbReference>
<feature type="transmembrane region" description="Helical" evidence="4">
    <location>
        <begin position="48"/>
        <end position="71"/>
    </location>
</feature>
<dbReference type="PANTHER" id="PTHR24421:SF63">
    <property type="entry name" value="SENSOR HISTIDINE KINASE DESK"/>
    <property type="match status" value="1"/>
</dbReference>
<proteinExistence type="predicted"/>
<feature type="domain" description="Signal transduction histidine kinase subgroup 3 dimerisation and phosphoacceptor" evidence="5">
    <location>
        <begin position="200"/>
        <end position="266"/>
    </location>
</feature>